<evidence type="ECO:0000256" key="2">
    <source>
        <dbReference type="ARBA" id="ARBA00001927"/>
    </source>
</evidence>
<dbReference type="CDD" id="cd00504">
    <property type="entry name" value="GXGXG"/>
    <property type="match status" value="1"/>
</dbReference>
<dbReference type="CDD" id="cd02808">
    <property type="entry name" value="GltS_FMN"/>
    <property type="match status" value="1"/>
</dbReference>
<dbReference type="PANTHER" id="PTHR11938:SF133">
    <property type="entry name" value="GLUTAMATE SYNTHASE (NADH)"/>
    <property type="match status" value="1"/>
</dbReference>
<evidence type="ECO:0000256" key="13">
    <source>
        <dbReference type="ARBA" id="ARBA00023291"/>
    </source>
</evidence>
<dbReference type="InterPro" id="IPR050711">
    <property type="entry name" value="ET-N_metabolism_enzyme"/>
</dbReference>
<organism evidence="16 17">
    <name type="scientific">Alicyclobacillus dauci</name>
    <dbReference type="NCBI Taxonomy" id="1475485"/>
    <lineage>
        <taxon>Bacteria</taxon>
        <taxon>Bacillati</taxon>
        <taxon>Bacillota</taxon>
        <taxon>Bacilli</taxon>
        <taxon>Bacillales</taxon>
        <taxon>Alicyclobacillaceae</taxon>
        <taxon>Alicyclobacillus</taxon>
    </lineage>
</organism>
<dbReference type="PANTHER" id="PTHR11938">
    <property type="entry name" value="FAD NADPH DEHYDROGENASE/OXIDOREDUCTASE"/>
    <property type="match status" value="1"/>
</dbReference>
<feature type="domain" description="Glutamine amidotransferase type-2" evidence="15">
    <location>
        <begin position="20"/>
        <end position="386"/>
    </location>
</feature>
<comment type="pathway">
    <text evidence="14">Amino-acid biosynthesis.</text>
</comment>
<keyword evidence="7" id="KW-0479">Metal-binding</keyword>
<dbReference type="Proteomes" id="UP001164803">
    <property type="component" value="Chromosome"/>
</dbReference>
<dbReference type="Pfam" id="PF04898">
    <property type="entry name" value="Glu_syn_central"/>
    <property type="match status" value="1"/>
</dbReference>
<proteinExistence type="inferred from homology"/>
<evidence type="ECO:0000256" key="6">
    <source>
        <dbReference type="ARBA" id="ARBA00022643"/>
    </source>
</evidence>
<dbReference type="Pfam" id="PF01493">
    <property type="entry name" value="GXGXG"/>
    <property type="match status" value="1"/>
</dbReference>
<name>A0ABY6YY69_9BACL</name>
<comment type="cofactor">
    <cofactor evidence="2">
        <name>[3Fe-4S] cluster</name>
        <dbReference type="ChEBI" id="CHEBI:21137"/>
    </cofactor>
</comment>
<dbReference type="PROSITE" id="PS51278">
    <property type="entry name" value="GATASE_TYPE_2"/>
    <property type="match status" value="1"/>
</dbReference>
<dbReference type="SUPFAM" id="SSF51395">
    <property type="entry name" value="FMN-linked oxidoreductases"/>
    <property type="match status" value="1"/>
</dbReference>
<comment type="similarity">
    <text evidence="3">Belongs to the glutamate synthase family.</text>
</comment>
<keyword evidence="11" id="KW-0411">Iron-sulfur</keyword>
<accession>A0ABY6YY69</accession>
<dbReference type="InterPro" id="IPR002489">
    <property type="entry name" value="Glu_synth_asu_C"/>
</dbReference>
<comment type="cofactor">
    <cofactor evidence="1">
        <name>FMN</name>
        <dbReference type="ChEBI" id="CHEBI:58210"/>
    </cofactor>
</comment>
<keyword evidence="8" id="KW-0315">Glutamine amidotransferase</keyword>
<dbReference type="Gene3D" id="2.160.20.60">
    <property type="entry name" value="Glutamate synthase, alpha subunit, C-terminal domain"/>
    <property type="match status" value="1"/>
</dbReference>
<keyword evidence="4" id="KW-0028">Amino-acid biosynthesis</keyword>
<dbReference type="EMBL" id="CP104064">
    <property type="protein sequence ID" value="WAH35562.1"/>
    <property type="molecule type" value="Genomic_DNA"/>
</dbReference>
<dbReference type="InterPro" id="IPR006982">
    <property type="entry name" value="Glu_synth_centr_N"/>
</dbReference>
<dbReference type="SUPFAM" id="SSF69336">
    <property type="entry name" value="Alpha subunit of glutamate synthase, C-terminal domain"/>
    <property type="match status" value="1"/>
</dbReference>
<evidence type="ECO:0000256" key="4">
    <source>
        <dbReference type="ARBA" id="ARBA00022605"/>
    </source>
</evidence>
<keyword evidence="13" id="KW-0003">3Fe-4S</keyword>
<dbReference type="InterPro" id="IPR029055">
    <property type="entry name" value="Ntn_hydrolases_N"/>
</dbReference>
<sequence>MAHLDLHALSADINREHDACGIYSQIEKSGQPSNHPIQNGLDALKSMRHRAGYVAGEGDGCGLLLDIPRELWKYRLNSAGKDGDLVYRDDFFVGHFMLDEDRVEHLAESVTAVLTSLGLEVELVRVDGANKAALGPMAQSVSPVFYQVAGVAGTVDDERLSNAFAAIDELAGAHVASLSHHSVVYKVIGNDETLYRYYDDLRHPLCTSTFVLAHTRYSTNTTTSFPRVQPFSSLGHNGEINTILRFFTEASMIGIPVRAEFSDSQMVDQAVLHFVSNRKWTLFETAELLFPPIVHEIKQMPKELSDLYMYYRSLWGPFAQGPAGVMMRHGNAAVYSVDAVGLRPMWLVETDTAYCFSSEQGIIPQSTWVAEPKSLSPGEKIGVTWTFEGAKLYQYHELQQEVLRSARGRFQFGGEHRNLHFTGPYGQKSEVIHPERDEKPLEVRALAFGFRDDDVRLIEQQVQTGAEPIKSLGFDSPLAALSDEPTLLSDFLHETVAVVTNPAIDREREIEHFSTRAVLGRRPSFDGLYHQAPRIEVHAPILLEELPKSYSIEFQAIQNLAHRYGTMCYEDALALLHTSPHGTVEILIHREEGESISAALQRFGREALEAVQAGANAIVLDDRLQFKRGQHIDPFIVTAAIHKALLRPAGKHKGEYLRRRSSLILRSGGLRNLHDIMVALGLGADAVVPYLMWETAASKGDMQAIENLYKALSKGMEKVISTLGIHEVRGYERLFGAIGLSDEVSQMLAIPSFCGSEQAGLTFEKMEEQSALRHTWYSAPDKKSVRVNKLFQLYPRIWKSAGSVAQGDVPYDEFVSKLNAFEQDNPLSLRHVLDISRDEIPAEGPVDTSVDVHSYPFVISSMSFGSQNEVAYRAYAEAAYRLNIVGLNGEGGEIKDLLTKYPRNRGRQIASGRFGVNADLCNGAYVLEIKIGQGAKPGEGGHLPGSKVTVQVANARNATPGVDLISPSNNHDIYSIEDLAQVIYELKEVSPYAKVSVKVPVVPNVGTIAVGIAKAGADVVALSGFDGGTGAARAHAIRHVGLPMEIGVKLAHEALCEAGLRDVVEIWADGGLKSGTDAMKAILLGANRVGFGTMAMVAIGCTSCRACHKDTCHVGIATQMHGMEEAAAKGLKAFAPREFDTAVDQLVTFFKSIGQHIAELTAQLGANRTQDLVGRSDLLVQLKDDARVDTSWLRSVNETFVGRGTHVKSRSFDEAYGDVLQEVVTYPVATGTDGVVLHNSTAAAHPTSIHTVPRALGIRDSGENVRSGRNGETRHVFHDGVAGAGFAAYHTVGMTSVALGGAQDGVGKAAFGGKILVLKRRCADGVWRGGSVGKGLAYGAAHGLFIIQGNADARAGIRLSGADMVIGGELAEPVQDGLSSIGSRANVKGFAFEYMTGGRVVVMGDPGPWICSGMTGGRVYLRFQPELGLDEDALRRRIAKGAKVALRYLDQAGEKDVIELLTTYQRELRKHGQPEAAKRLQVFIDHPTVHFMMIEPGNEITDQDIATE</sequence>
<dbReference type="SUPFAM" id="SSF56235">
    <property type="entry name" value="N-terminal nucleophile aminohydrolases (Ntn hydrolases)"/>
    <property type="match status" value="1"/>
</dbReference>
<protein>
    <submittedName>
        <fullName evidence="16">Glutamate synthase-related protein</fullName>
    </submittedName>
</protein>
<evidence type="ECO:0000313" key="16">
    <source>
        <dbReference type="EMBL" id="WAH35562.1"/>
    </source>
</evidence>
<evidence type="ECO:0000256" key="8">
    <source>
        <dbReference type="ARBA" id="ARBA00022962"/>
    </source>
</evidence>
<keyword evidence="5" id="KW-0285">Flavoprotein</keyword>
<keyword evidence="12" id="KW-0314">Glutamate biosynthesis</keyword>
<dbReference type="InterPro" id="IPR036485">
    <property type="entry name" value="Glu_synth_asu_C_sf"/>
</dbReference>
<dbReference type="InterPro" id="IPR017932">
    <property type="entry name" value="GATase_2_dom"/>
</dbReference>
<evidence type="ECO:0000256" key="11">
    <source>
        <dbReference type="ARBA" id="ARBA00023014"/>
    </source>
</evidence>
<keyword evidence="17" id="KW-1185">Reference proteome</keyword>
<evidence type="ECO:0000256" key="7">
    <source>
        <dbReference type="ARBA" id="ARBA00022723"/>
    </source>
</evidence>
<dbReference type="Gene3D" id="3.60.20.10">
    <property type="entry name" value="Glutamine Phosphoribosylpyrophosphate, subunit 1, domain 1"/>
    <property type="match status" value="1"/>
</dbReference>
<gene>
    <name evidence="16" type="ORF">NZD86_14865</name>
</gene>
<evidence type="ECO:0000256" key="9">
    <source>
        <dbReference type="ARBA" id="ARBA00023002"/>
    </source>
</evidence>
<dbReference type="Pfam" id="PF00310">
    <property type="entry name" value="GATase_2"/>
    <property type="match status" value="1"/>
</dbReference>
<evidence type="ECO:0000313" key="17">
    <source>
        <dbReference type="Proteomes" id="UP001164803"/>
    </source>
</evidence>
<evidence type="ECO:0000256" key="5">
    <source>
        <dbReference type="ARBA" id="ARBA00022630"/>
    </source>
</evidence>
<dbReference type="Pfam" id="PF01645">
    <property type="entry name" value="Glu_synthase"/>
    <property type="match status" value="1"/>
</dbReference>
<evidence type="ECO:0000256" key="10">
    <source>
        <dbReference type="ARBA" id="ARBA00023004"/>
    </source>
</evidence>
<evidence type="ECO:0000256" key="1">
    <source>
        <dbReference type="ARBA" id="ARBA00001917"/>
    </source>
</evidence>
<dbReference type="Gene3D" id="3.20.20.70">
    <property type="entry name" value="Aldolase class I"/>
    <property type="match status" value="2"/>
</dbReference>
<dbReference type="InterPro" id="IPR013785">
    <property type="entry name" value="Aldolase_TIM"/>
</dbReference>
<keyword evidence="10" id="KW-0408">Iron</keyword>
<evidence type="ECO:0000256" key="14">
    <source>
        <dbReference type="ARBA" id="ARBA00029440"/>
    </source>
</evidence>
<dbReference type="InterPro" id="IPR002932">
    <property type="entry name" value="Glu_synthdom"/>
</dbReference>
<keyword evidence="9" id="KW-0560">Oxidoreductase</keyword>
<reference evidence="16" key="1">
    <citation type="submission" date="2022-08" db="EMBL/GenBank/DDBJ databases">
        <title>Alicyclobacillus dauci DSM2870, complete genome.</title>
        <authorList>
            <person name="Wang Q."/>
            <person name="Cai R."/>
            <person name="Wang Z."/>
        </authorList>
    </citation>
    <scope>NUCLEOTIDE SEQUENCE</scope>
    <source>
        <strain evidence="16">DSM 28700</strain>
    </source>
</reference>
<evidence type="ECO:0000259" key="15">
    <source>
        <dbReference type="PROSITE" id="PS51278"/>
    </source>
</evidence>
<evidence type="ECO:0000256" key="3">
    <source>
        <dbReference type="ARBA" id="ARBA00009716"/>
    </source>
</evidence>
<keyword evidence="6" id="KW-0288">FMN</keyword>
<evidence type="ECO:0000256" key="12">
    <source>
        <dbReference type="ARBA" id="ARBA00023164"/>
    </source>
</evidence>